<dbReference type="OrthoDB" id="6190837at2"/>
<organism evidence="2 3">
    <name type="scientific">Microscilla marina ATCC 23134</name>
    <dbReference type="NCBI Taxonomy" id="313606"/>
    <lineage>
        <taxon>Bacteria</taxon>
        <taxon>Pseudomonadati</taxon>
        <taxon>Bacteroidota</taxon>
        <taxon>Cytophagia</taxon>
        <taxon>Cytophagales</taxon>
        <taxon>Microscillaceae</taxon>
        <taxon>Microscilla</taxon>
    </lineage>
</organism>
<keyword evidence="3" id="KW-1185">Reference proteome</keyword>
<feature type="chain" id="PRO_5002641431" evidence="1">
    <location>
        <begin position="21"/>
        <end position="388"/>
    </location>
</feature>
<protein>
    <submittedName>
        <fullName evidence="2">Lipoprotein, putative</fullName>
    </submittedName>
</protein>
<evidence type="ECO:0000313" key="2">
    <source>
        <dbReference type="EMBL" id="EAY30290.1"/>
    </source>
</evidence>
<dbReference type="Proteomes" id="UP000004095">
    <property type="component" value="Unassembled WGS sequence"/>
</dbReference>
<feature type="signal peptide" evidence="1">
    <location>
        <begin position="1"/>
        <end position="20"/>
    </location>
</feature>
<name>A1ZH21_MICM2</name>
<sequence>MNILKLKAWVICLAFITVLASCQKQSEVAPEKNIPATSKSINKDKIALDVVDLLNQKSSRNSIINSLKAQQPSVALATILDQVKSEGINNTATQQLRQVVTSAEATYKNVEAPDNVEVPELWLHQPTAGVDFSKLLIAYAPTQKDEAEWTKVKAYNLQKEVVYLDPFKAPEVPVIVVETDGFEALKVEVAYMNKQLKKKGLQNFAQRTAAKKRTTASGLETTKLDRIRLNDDKEPWISGSAEVYAITSGIRGNQKEAQINVIPMYYLDTDGKTYYPNQVLLFWDDYDYQAANIQLFEKDDNHNYKDMVAVIVDGVFKITGLLTEVPIVSALGQIANAIIQAMPDAWFTNDDDYVDSFYTIEKNRTYRNYNGAGGNANVDLTPFFIPAN</sequence>
<dbReference type="Pfam" id="PF11301">
    <property type="entry name" value="DUF3103"/>
    <property type="match status" value="1"/>
</dbReference>
<gene>
    <name evidence="2" type="ORF">M23134_08114</name>
</gene>
<reference evidence="2 3" key="1">
    <citation type="submission" date="2007-01" db="EMBL/GenBank/DDBJ databases">
        <authorList>
            <person name="Haygood M."/>
            <person name="Podell S."/>
            <person name="Anderson C."/>
            <person name="Hopkinson B."/>
            <person name="Roe K."/>
            <person name="Barbeau K."/>
            <person name="Gaasterland T."/>
            <person name="Ferriera S."/>
            <person name="Johnson J."/>
            <person name="Kravitz S."/>
            <person name="Beeson K."/>
            <person name="Sutton G."/>
            <person name="Rogers Y.-H."/>
            <person name="Friedman R."/>
            <person name="Frazier M."/>
            <person name="Venter J.C."/>
        </authorList>
    </citation>
    <scope>NUCLEOTIDE SEQUENCE [LARGE SCALE GENOMIC DNA]</scope>
    <source>
        <strain evidence="2 3">ATCC 23134</strain>
    </source>
</reference>
<dbReference type="RefSeq" id="WP_002695218.1">
    <property type="nucleotide sequence ID" value="NZ_AAWS01000007.1"/>
</dbReference>
<dbReference type="AlphaFoldDB" id="A1ZH21"/>
<evidence type="ECO:0000313" key="3">
    <source>
        <dbReference type="Proteomes" id="UP000004095"/>
    </source>
</evidence>
<dbReference type="eggNOG" id="ENOG502Z8J0">
    <property type="taxonomic scope" value="Bacteria"/>
</dbReference>
<dbReference type="EMBL" id="AAWS01000007">
    <property type="protein sequence ID" value="EAY30290.1"/>
    <property type="molecule type" value="Genomic_DNA"/>
</dbReference>
<evidence type="ECO:0000256" key="1">
    <source>
        <dbReference type="SAM" id="SignalP"/>
    </source>
</evidence>
<accession>A1ZH21</accession>
<dbReference type="InterPro" id="IPR021452">
    <property type="entry name" value="DUF3103"/>
</dbReference>
<comment type="caution">
    <text evidence="2">The sequence shown here is derived from an EMBL/GenBank/DDBJ whole genome shotgun (WGS) entry which is preliminary data.</text>
</comment>
<keyword evidence="1" id="KW-0732">Signal</keyword>
<proteinExistence type="predicted"/>
<dbReference type="PROSITE" id="PS51257">
    <property type="entry name" value="PROKAR_LIPOPROTEIN"/>
    <property type="match status" value="1"/>
</dbReference>
<keyword evidence="2" id="KW-0449">Lipoprotein</keyword>